<keyword evidence="1" id="KW-0812">Transmembrane</keyword>
<organism evidence="2 3">
    <name type="scientific">Listeria booriae</name>
    <dbReference type="NCBI Taxonomy" id="1552123"/>
    <lineage>
        <taxon>Bacteria</taxon>
        <taxon>Bacillati</taxon>
        <taxon>Bacillota</taxon>
        <taxon>Bacilli</taxon>
        <taxon>Bacillales</taxon>
        <taxon>Listeriaceae</taxon>
        <taxon>Listeria</taxon>
    </lineage>
</organism>
<dbReference type="RefSeq" id="WP_185545673.1">
    <property type="nucleotide sequence ID" value="NZ_JAARVD010000011.1"/>
</dbReference>
<proteinExistence type="predicted"/>
<dbReference type="AlphaFoldDB" id="A0A842B9D7"/>
<comment type="caution">
    <text evidence="2">The sequence shown here is derived from an EMBL/GenBank/DDBJ whole genome shotgun (WGS) entry which is preliminary data.</text>
</comment>
<evidence type="ECO:0000313" key="3">
    <source>
        <dbReference type="Proteomes" id="UP000548082"/>
    </source>
</evidence>
<keyword evidence="1" id="KW-0472">Membrane</keyword>
<evidence type="ECO:0000313" key="2">
    <source>
        <dbReference type="EMBL" id="MBC1798502.1"/>
    </source>
</evidence>
<protein>
    <submittedName>
        <fullName evidence="2">Uncharacterized protein</fullName>
    </submittedName>
</protein>
<dbReference type="EMBL" id="JAARVD010000011">
    <property type="protein sequence ID" value="MBC1798502.1"/>
    <property type="molecule type" value="Genomic_DNA"/>
</dbReference>
<sequence>MMKNKFMVVSFILVFEATFLLKSATSVRDVLIAFPLSVIGLVVLFNSERLNEKKRVR</sequence>
<gene>
    <name evidence="2" type="ORF">HCA55_17320</name>
</gene>
<evidence type="ECO:0000256" key="1">
    <source>
        <dbReference type="SAM" id="Phobius"/>
    </source>
</evidence>
<name>A0A842B9D7_9LIST</name>
<feature type="transmembrane region" description="Helical" evidence="1">
    <location>
        <begin position="30"/>
        <end position="47"/>
    </location>
</feature>
<keyword evidence="1" id="KW-1133">Transmembrane helix</keyword>
<reference evidence="2 3" key="1">
    <citation type="submission" date="2020-03" db="EMBL/GenBank/DDBJ databases">
        <title>Soil Listeria distribution.</title>
        <authorList>
            <person name="Liao J."/>
            <person name="Wiedmann M."/>
        </authorList>
    </citation>
    <scope>NUCLEOTIDE SEQUENCE [LARGE SCALE GENOMIC DNA]</scope>
    <source>
        <strain evidence="2 3">FSL L7-0990</strain>
    </source>
</reference>
<dbReference type="Proteomes" id="UP000548082">
    <property type="component" value="Unassembled WGS sequence"/>
</dbReference>
<accession>A0A842B9D7</accession>